<feature type="domain" description="Polymerase A arginine-rich C-terminal" evidence="11">
    <location>
        <begin position="334"/>
        <end position="448"/>
    </location>
</feature>
<dbReference type="EC" id="2.7.7.19" evidence="7"/>
<gene>
    <name evidence="7" type="primary">pcnB</name>
    <name evidence="13" type="ORF">SAMN05216404_10447</name>
</gene>
<proteinExistence type="inferred from homology"/>
<sequence>MIRKLIDRVFNRNTSASIPSARTSSTKPHIITRDQHGIRRDHISSGALKVTSGLQEAGYSAFIVGGAARDLVLGLEPKDFDVATNATPEEVRAVFRRSRIIGRRFRLVHVMWGAETVEVSTFRGGPSGETGGLSADEHADEHGRLLRDNVFGSQEEDARRRDFTVNALFFDPVHEEIWDYLNGYEDLKARRLRIIGDPVRRYREDPVRMLRVVRLSAKLGMEIDAATAAPINELAPLLLHVPPSRLFDEMLKLLLSGHALACVTDLQKRGLHHGLLPMLDVIREQPLGERFITLALKNTDERVRQEKPVSPGFLFAALLWHEVLASWNAYQATGERPVPALHLAMNDVLAVQDKNLAIPRRYDAIMKEIWMMQPRFAHRSGSRPFRLLENPRFRAAYDFMLLRCESGEVDEELGKWWEAFQHASSREREAMLISDESQKRRRRNRSRKKSGTPPAGENGHVVSGKQDGFAP</sequence>
<dbReference type="GO" id="GO:0043633">
    <property type="term" value="P:polyadenylation-dependent RNA catabolic process"/>
    <property type="evidence" value="ECO:0007669"/>
    <property type="project" value="InterPro"/>
</dbReference>
<protein>
    <recommendedName>
        <fullName evidence="7">Poly(A) polymerase I</fullName>
        <shortName evidence="7">PAP I</shortName>
        <ecNumber evidence="7">2.7.7.19</ecNumber>
    </recommendedName>
</protein>
<feature type="domain" description="Poly A polymerase head" evidence="10">
    <location>
        <begin position="61"/>
        <end position="193"/>
    </location>
</feature>
<evidence type="ECO:0000256" key="3">
    <source>
        <dbReference type="ARBA" id="ARBA00022741"/>
    </source>
</evidence>
<feature type="active site" evidence="7">
    <location>
        <position position="79"/>
    </location>
</feature>
<feature type="active site" evidence="7">
    <location>
        <position position="81"/>
    </location>
</feature>
<feature type="domain" description="tRNA nucleotidyltransferase/poly(A) polymerase RNA and SrmB- binding" evidence="12">
    <location>
        <begin position="220"/>
        <end position="280"/>
    </location>
</feature>
<evidence type="ECO:0000259" key="10">
    <source>
        <dbReference type="Pfam" id="PF01743"/>
    </source>
</evidence>
<dbReference type="PANTHER" id="PTHR43051:SF1">
    <property type="entry name" value="POLYNUCLEOTIDE ADENYLYLTRANSFERASE FAMILY PROTEIN"/>
    <property type="match status" value="1"/>
</dbReference>
<dbReference type="EMBL" id="FOCT01000004">
    <property type="protein sequence ID" value="SEN37132.1"/>
    <property type="molecule type" value="Genomic_DNA"/>
</dbReference>
<comment type="catalytic activity">
    <reaction evidence="7">
        <text>RNA(n) + ATP = RNA(n)-3'-adenine ribonucleotide + diphosphate</text>
        <dbReference type="Rhea" id="RHEA:11332"/>
        <dbReference type="Rhea" id="RHEA-COMP:14527"/>
        <dbReference type="Rhea" id="RHEA-COMP:17347"/>
        <dbReference type="ChEBI" id="CHEBI:30616"/>
        <dbReference type="ChEBI" id="CHEBI:33019"/>
        <dbReference type="ChEBI" id="CHEBI:140395"/>
        <dbReference type="ChEBI" id="CHEBI:173115"/>
        <dbReference type="EC" id="2.7.7.19"/>
    </reaction>
</comment>
<dbReference type="GO" id="GO:0003723">
    <property type="term" value="F:RNA binding"/>
    <property type="evidence" value="ECO:0007669"/>
    <property type="project" value="UniProtKB-UniRule"/>
</dbReference>
<dbReference type="Pfam" id="PF01743">
    <property type="entry name" value="PolyA_pol"/>
    <property type="match status" value="1"/>
</dbReference>
<keyword evidence="1 7" id="KW-0507">mRNA processing</keyword>
<dbReference type="Gene3D" id="3.30.460.10">
    <property type="entry name" value="Beta Polymerase, domain 2"/>
    <property type="match status" value="1"/>
</dbReference>
<evidence type="ECO:0000313" key="13">
    <source>
        <dbReference type="EMBL" id="SEN37132.1"/>
    </source>
</evidence>
<dbReference type="Pfam" id="PF12627">
    <property type="entry name" value="PolyA_pol_RNAbd"/>
    <property type="match status" value="1"/>
</dbReference>
<evidence type="ECO:0000259" key="12">
    <source>
        <dbReference type="Pfam" id="PF12627"/>
    </source>
</evidence>
<keyword evidence="3 7" id="KW-0547">Nucleotide-binding</keyword>
<dbReference type="RefSeq" id="WP_074745248.1">
    <property type="nucleotide sequence ID" value="NZ_FOCT01000004.1"/>
</dbReference>
<reference evidence="13 14" key="1">
    <citation type="submission" date="2016-10" db="EMBL/GenBank/DDBJ databases">
        <authorList>
            <person name="de Groot N.N."/>
        </authorList>
    </citation>
    <scope>NUCLEOTIDE SEQUENCE [LARGE SCALE GENOMIC DNA]</scope>
    <source>
        <strain evidence="13 14">Nl18</strain>
    </source>
</reference>
<dbReference type="CDD" id="cd05398">
    <property type="entry name" value="NT_ClassII-CCAase"/>
    <property type="match status" value="1"/>
</dbReference>
<evidence type="ECO:0000256" key="5">
    <source>
        <dbReference type="ARBA" id="ARBA00022884"/>
    </source>
</evidence>
<accession>A0A1H8FZK2</accession>
<dbReference type="NCBIfam" id="TIGR01942">
    <property type="entry name" value="pcnB"/>
    <property type="match status" value="1"/>
</dbReference>
<dbReference type="InterPro" id="IPR010206">
    <property type="entry name" value="PolA_pol_I"/>
</dbReference>
<keyword evidence="4 7" id="KW-0067">ATP-binding</keyword>
<dbReference type="Pfam" id="PF12626">
    <property type="entry name" value="PolyA_pol_arg_C"/>
    <property type="match status" value="1"/>
</dbReference>
<dbReference type="GO" id="GO:0006397">
    <property type="term" value="P:mRNA processing"/>
    <property type="evidence" value="ECO:0007669"/>
    <property type="project" value="UniProtKB-KW"/>
</dbReference>
<evidence type="ECO:0000313" key="14">
    <source>
        <dbReference type="Proteomes" id="UP000183898"/>
    </source>
</evidence>
<dbReference type="HAMAP" id="MF_00957">
    <property type="entry name" value="PolyA_pol"/>
    <property type="match status" value="1"/>
</dbReference>
<evidence type="ECO:0000256" key="7">
    <source>
        <dbReference type="HAMAP-Rule" id="MF_00957"/>
    </source>
</evidence>
<keyword evidence="6 7" id="KW-0804">Transcription</keyword>
<evidence type="ECO:0000256" key="9">
    <source>
        <dbReference type="SAM" id="MobiDB-lite"/>
    </source>
</evidence>
<keyword evidence="2 7" id="KW-0808">Transferase</keyword>
<dbReference type="InterPro" id="IPR002646">
    <property type="entry name" value="PolA_pol_head_dom"/>
</dbReference>
<feature type="active site" evidence="7">
    <location>
        <position position="162"/>
    </location>
</feature>
<feature type="region of interest" description="Disordered" evidence="9">
    <location>
        <begin position="429"/>
        <end position="471"/>
    </location>
</feature>
<dbReference type="InterPro" id="IPR032828">
    <property type="entry name" value="PolyA_RNA-bd"/>
</dbReference>
<evidence type="ECO:0000256" key="2">
    <source>
        <dbReference type="ARBA" id="ARBA00022679"/>
    </source>
</evidence>
<organism evidence="13 14">
    <name type="scientific">Nitrosospira multiformis</name>
    <dbReference type="NCBI Taxonomy" id="1231"/>
    <lineage>
        <taxon>Bacteria</taxon>
        <taxon>Pseudomonadati</taxon>
        <taxon>Pseudomonadota</taxon>
        <taxon>Betaproteobacteria</taxon>
        <taxon>Nitrosomonadales</taxon>
        <taxon>Nitrosomonadaceae</taxon>
        <taxon>Nitrosospira</taxon>
    </lineage>
</organism>
<feature type="compositionally biased region" description="Basic residues" evidence="9">
    <location>
        <begin position="439"/>
        <end position="450"/>
    </location>
</feature>
<evidence type="ECO:0000259" key="11">
    <source>
        <dbReference type="Pfam" id="PF12626"/>
    </source>
</evidence>
<comment type="function">
    <text evidence="7">Adds poly(A) tail to the 3' end of many RNAs, which usually targets these RNAs for decay. Plays a significant role in the global control of gene expression, through influencing the rate of transcript degradation, and in the general RNA quality control.</text>
</comment>
<comment type="similarity">
    <text evidence="7 8">Belongs to the tRNA nucleotidyltransferase/poly(A) polymerase family.</text>
</comment>
<evidence type="ECO:0000256" key="6">
    <source>
        <dbReference type="ARBA" id="ARBA00023163"/>
    </source>
</evidence>
<dbReference type="GO" id="GO:1990817">
    <property type="term" value="F:poly(A) RNA polymerase activity"/>
    <property type="evidence" value="ECO:0007669"/>
    <property type="project" value="UniProtKB-UniRule"/>
</dbReference>
<dbReference type="PANTHER" id="PTHR43051">
    <property type="entry name" value="POLYNUCLEOTIDE ADENYLYLTRANSFERASE FAMILY PROTEIN"/>
    <property type="match status" value="1"/>
</dbReference>
<evidence type="ECO:0000256" key="8">
    <source>
        <dbReference type="RuleBase" id="RU003953"/>
    </source>
</evidence>
<dbReference type="InterPro" id="IPR043519">
    <property type="entry name" value="NT_sf"/>
</dbReference>
<dbReference type="SUPFAM" id="SSF81301">
    <property type="entry name" value="Nucleotidyltransferase"/>
    <property type="match status" value="1"/>
</dbReference>
<dbReference type="InterPro" id="IPR025866">
    <property type="entry name" value="PolyA_pol_arg_C_dom"/>
</dbReference>
<evidence type="ECO:0000256" key="1">
    <source>
        <dbReference type="ARBA" id="ARBA00022664"/>
    </source>
</evidence>
<dbReference type="GO" id="GO:0005524">
    <property type="term" value="F:ATP binding"/>
    <property type="evidence" value="ECO:0007669"/>
    <property type="project" value="UniProtKB-UniRule"/>
</dbReference>
<dbReference type="SUPFAM" id="SSF81891">
    <property type="entry name" value="Poly A polymerase C-terminal region-like"/>
    <property type="match status" value="1"/>
</dbReference>
<name>A0A1H8FZK2_9PROT</name>
<dbReference type="Proteomes" id="UP000183898">
    <property type="component" value="Unassembled WGS sequence"/>
</dbReference>
<dbReference type="Gene3D" id="1.10.3090.10">
    <property type="entry name" value="cca-adding enzyme, domain 2"/>
    <property type="match status" value="1"/>
</dbReference>
<dbReference type="AlphaFoldDB" id="A0A1H8FZK2"/>
<keyword evidence="5 7" id="KW-0694">RNA-binding</keyword>
<evidence type="ECO:0000256" key="4">
    <source>
        <dbReference type="ARBA" id="ARBA00022840"/>
    </source>
</evidence>
<dbReference type="InterPro" id="IPR052191">
    <property type="entry name" value="tRNA_ntf/polyA_polymerase_I"/>
</dbReference>